<reference evidence="10 11" key="1">
    <citation type="journal article" date="2018" name="IMA Fungus">
        <title>IMA Genome-F 10: Nine draft genome sequences of Claviceps purpurea s.lat., including C. arundinis, C. humidiphila, and C. cf. spartinae, pseudomolecules for the pitch canker pathogen Fusarium circinatum, draft genome of Davidsoniella eucalypti, Grosmannia galeiformis, Quambalaria eucalypti, and Teratosphaeria destructans.</title>
        <authorList>
            <person name="Wingfield B.D."/>
            <person name="Liu M."/>
            <person name="Nguyen H.D."/>
            <person name="Lane F.A."/>
            <person name="Morgan S.W."/>
            <person name="De Vos L."/>
            <person name="Wilken P.M."/>
            <person name="Duong T.A."/>
            <person name="Aylward J."/>
            <person name="Coetzee M.P."/>
            <person name="Dadej K."/>
            <person name="De Beer Z.W."/>
            <person name="Findlay W."/>
            <person name="Havenga M."/>
            <person name="Kolarik M."/>
            <person name="Menzies J.G."/>
            <person name="Naidoo K."/>
            <person name="Pochopski O."/>
            <person name="Shoukouhi P."/>
            <person name="Santana Q.C."/>
            <person name="Seifert K.A."/>
            <person name="Soal N."/>
            <person name="Steenkamp E.T."/>
            <person name="Tatham C.T."/>
            <person name="van der Nest M.A."/>
            <person name="Wingfield M.J."/>
        </authorList>
    </citation>
    <scope>NUCLEOTIDE SEQUENCE [LARGE SCALE GENOMIC DNA]</scope>
    <source>
        <strain evidence="10">CMW44962</strain>
    </source>
</reference>
<evidence type="ECO:0000313" key="10">
    <source>
        <dbReference type="EMBL" id="KAH9832396.1"/>
    </source>
</evidence>
<dbReference type="EMBL" id="RIBY02001113">
    <property type="protein sequence ID" value="KAH9832396.1"/>
    <property type="molecule type" value="Genomic_DNA"/>
</dbReference>
<reference evidence="10 11" key="2">
    <citation type="journal article" date="2021" name="Curr. Genet.">
        <title>Genetic response to nitrogen starvation in the aggressive Eucalyptus foliar pathogen Teratosphaeria destructans.</title>
        <authorList>
            <person name="Havenga M."/>
            <person name="Wingfield B.D."/>
            <person name="Wingfield M.J."/>
            <person name="Dreyer L.L."/>
            <person name="Roets F."/>
            <person name="Aylward J."/>
        </authorList>
    </citation>
    <scope>NUCLEOTIDE SEQUENCE [LARGE SCALE GENOMIC DNA]</scope>
    <source>
        <strain evidence="10">CMW44962</strain>
    </source>
</reference>
<evidence type="ECO:0000256" key="8">
    <source>
        <dbReference type="SAM" id="MobiDB-lite"/>
    </source>
</evidence>
<organism evidence="10 11">
    <name type="scientific">Teratosphaeria destructans</name>
    <dbReference type="NCBI Taxonomy" id="418781"/>
    <lineage>
        <taxon>Eukaryota</taxon>
        <taxon>Fungi</taxon>
        <taxon>Dikarya</taxon>
        <taxon>Ascomycota</taxon>
        <taxon>Pezizomycotina</taxon>
        <taxon>Dothideomycetes</taxon>
        <taxon>Dothideomycetidae</taxon>
        <taxon>Mycosphaerellales</taxon>
        <taxon>Teratosphaeriaceae</taxon>
        <taxon>Teratosphaeria</taxon>
    </lineage>
</organism>
<feature type="transmembrane region" description="Helical" evidence="9">
    <location>
        <begin position="94"/>
        <end position="113"/>
    </location>
</feature>
<feature type="transmembrane region" description="Helical" evidence="9">
    <location>
        <begin position="52"/>
        <end position="74"/>
    </location>
</feature>
<protein>
    <submittedName>
        <fullName evidence="10">Voltage-dependent anion channel</fullName>
    </submittedName>
</protein>
<dbReference type="AlphaFoldDB" id="A0A9W7SV56"/>
<evidence type="ECO:0000256" key="1">
    <source>
        <dbReference type="ARBA" id="ARBA00004651"/>
    </source>
</evidence>
<proteinExistence type="inferred from homology"/>
<dbReference type="PANTHER" id="PTHR31686:SF3">
    <property type="entry name" value="ACID TRANSPORT PROTEIN, PUTATIVE (AFU_ORTHOLOGUE AFUA_4G09410)-RELATED"/>
    <property type="match status" value="1"/>
</dbReference>
<feature type="transmembrane region" description="Helical" evidence="9">
    <location>
        <begin position="319"/>
        <end position="338"/>
    </location>
</feature>
<keyword evidence="6 9" id="KW-1133">Transmembrane helix</keyword>
<feature type="transmembrane region" description="Helical" evidence="9">
    <location>
        <begin position="125"/>
        <end position="151"/>
    </location>
</feature>
<feature type="transmembrane region" description="Helical" evidence="9">
    <location>
        <begin position="198"/>
        <end position="222"/>
    </location>
</feature>
<keyword evidence="7 9" id="KW-0472">Membrane</keyword>
<sequence>MQNGHARHHDVERGGKDANGHSPSDEGKTPWRFSTVVEEFQQAWFTFHSLDIISTIMFIFNIVLFVLVFSMFMLRLILHPTGLIKQCTTDLTSLTMLGCIPIAFFTIIGDIGITASTASWGGHSWFLVAYAFWWTNTVVMICIALLVMVVVSTTNVTNTEIFNPSMVLPFVGTATDAVVGALIVNYSDGVTARLAVPVILMSYILVGIGFWVAMLVFAIYFVRLMNNGLPPGAQSPSLCLLVGPCGQTAAAIQLLGAAAMKYFGSYNRGTFLQTNAGMVCAAAGELLGFFIIGLALFFSIFVIYVLIHVAVKREHQFSMIWWSTIFPFATVNTAWIAFATALDSPTFKVLSSIFLIALVIDYLALWGFVLRDIVQGRLLSGRRAQKHEDEKEQ</sequence>
<keyword evidence="4" id="KW-1003">Cell membrane</keyword>
<name>A0A9W7SV56_9PEZI</name>
<evidence type="ECO:0000256" key="3">
    <source>
        <dbReference type="ARBA" id="ARBA00022448"/>
    </source>
</evidence>
<evidence type="ECO:0000313" key="11">
    <source>
        <dbReference type="Proteomes" id="UP001138500"/>
    </source>
</evidence>
<dbReference type="Proteomes" id="UP001138500">
    <property type="component" value="Unassembled WGS sequence"/>
</dbReference>
<dbReference type="InterPro" id="IPR038665">
    <property type="entry name" value="Voltage-dep_anion_channel_sf"/>
</dbReference>
<dbReference type="InterPro" id="IPR004695">
    <property type="entry name" value="SLAC1/Mae1/Ssu1/TehA"/>
</dbReference>
<evidence type="ECO:0000256" key="4">
    <source>
        <dbReference type="ARBA" id="ARBA00022475"/>
    </source>
</evidence>
<dbReference type="GO" id="GO:0000319">
    <property type="term" value="F:sulfite transmembrane transporter activity"/>
    <property type="evidence" value="ECO:0007669"/>
    <property type="project" value="TreeGrafter"/>
</dbReference>
<evidence type="ECO:0000256" key="5">
    <source>
        <dbReference type="ARBA" id="ARBA00022692"/>
    </source>
</evidence>
<evidence type="ECO:0000256" key="7">
    <source>
        <dbReference type="ARBA" id="ARBA00023136"/>
    </source>
</evidence>
<dbReference type="InterPro" id="IPR051629">
    <property type="entry name" value="Sulfite_efflux_TDT"/>
</dbReference>
<keyword evidence="5 9" id="KW-0812">Transmembrane</keyword>
<feature type="transmembrane region" description="Helical" evidence="9">
    <location>
        <begin position="350"/>
        <end position="370"/>
    </location>
</feature>
<accession>A0A9W7SV56</accession>
<dbReference type="Pfam" id="PF03595">
    <property type="entry name" value="SLAC1"/>
    <property type="match status" value="1"/>
</dbReference>
<keyword evidence="3" id="KW-0813">Transport</keyword>
<keyword evidence="11" id="KW-1185">Reference proteome</keyword>
<gene>
    <name evidence="10" type="ORF">Tdes44962_MAKER02059</name>
</gene>
<dbReference type="OrthoDB" id="2901184at2759"/>
<evidence type="ECO:0000256" key="6">
    <source>
        <dbReference type="ARBA" id="ARBA00022989"/>
    </source>
</evidence>
<comment type="similarity">
    <text evidence="2">Belongs to the tellurite-resistance/dicarboxylate transporter (TDT) family.</text>
</comment>
<dbReference type="PANTHER" id="PTHR31686">
    <property type="match status" value="1"/>
</dbReference>
<evidence type="ECO:0000256" key="9">
    <source>
        <dbReference type="SAM" id="Phobius"/>
    </source>
</evidence>
<comment type="subcellular location">
    <subcellularLocation>
        <location evidence="1">Cell membrane</location>
        <topology evidence="1">Multi-pass membrane protein</topology>
    </subcellularLocation>
</comment>
<feature type="transmembrane region" description="Helical" evidence="9">
    <location>
        <begin position="166"/>
        <end position="186"/>
    </location>
</feature>
<evidence type="ECO:0000256" key="2">
    <source>
        <dbReference type="ARBA" id="ARBA00008566"/>
    </source>
</evidence>
<feature type="transmembrane region" description="Helical" evidence="9">
    <location>
        <begin position="286"/>
        <end position="307"/>
    </location>
</feature>
<feature type="region of interest" description="Disordered" evidence="8">
    <location>
        <begin position="1"/>
        <end position="29"/>
    </location>
</feature>
<dbReference type="GO" id="GO:0005886">
    <property type="term" value="C:plasma membrane"/>
    <property type="evidence" value="ECO:0007669"/>
    <property type="project" value="UniProtKB-SubCell"/>
</dbReference>
<feature type="compositionally biased region" description="Basic and acidic residues" evidence="8">
    <location>
        <begin position="9"/>
        <end position="29"/>
    </location>
</feature>
<dbReference type="Gene3D" id="1.50.10.150">
    <property type="entry name" value="Voltage-dependent anion channel"/>
    <property type="match status" value="1"/>
</dbReference>
<comment type="caution">
    <text evidence="10">The sequence shown here is derived from an EMBL/GenBank/DDBJ whole genome shotgun (WGS) entry which is preliminary data.</text>
</comment>